<evidence type="ECO:0000256" key="1">
    <source>
        <dbReference type="ARBA" id="ARBA00005254"/>
    </source>
</evidence>
<dbReference type="InterPro" id="IPR018376">
    <property type="entry name" value="Enoyl-CoA_hyd/isom_CS"/>
</dbReference>
<name>A0A5J6MMD1_9PROT</name>
<accession>A0A5J6MMD1</accession>
<dbReference type="PANTHER" id="PTHR11941:SF54">
    <property type="entry name" value="ENOYL-COA HYDRATASE, MITOCHONDRIAL"/>
    <property type="match status" value="1"/>
</dbReference>
<keyword evidence="5" id="KW-1185">Reference proteome</keyword>
<dbReference type="Proteomes" id="UP000326202">
    <property type="component" value="Chromosome"/>
</dbReference>
<reference evidence="4 5" key="1">
    <citation type="submission" date="2019-08" db="EMBL/GenBank/DDBJ databases">
        <title>Hyperibacter terrae gen. nov., sp. nov. and Hyperibacter viscosus sp. nov., two new members in the family Rhodospirillaceae isolated from the rhizosphere of Hypericum perforatum.</title>
        <authorList>
            <person name="Noviana Z."/>
        </authorList>
    </citation>
    <scope>NUCLEOTIDE SEQUENCE [LARGE SCALE GENOMIC DNA]</scope>
    <source>
        <strain evidence="4 5">R5913</strain>
    </source>
</reference>
<dbReference type="OrthoDB" id="7332872at2"/>
<dbReference type="Gene3D" id="1.10.12.10">
    <property type="entry name" value="Lyase 2-enoyl-coa Hydratase, Chain A, domain 2"/>
    <property type="match status" value="1"/>
</dbReference>
<evidence type="ECO:0000313" key="5">
    <source>
        <dbReference type="Proteomes" id="UP000326202"/>
    </source>
</evidence>
<dbReference type="SUPFAM" id="SSF52096">
    <property type="entry name" value="ClpP/crotonase"/>
    <property type="match status" value="1"/>
</dbReference>
<protein>
    <submittedName>
        <fullName evidence="4">Crotonase</fullName>
    </submittedName>
</protein>
<dbReference type="FunFam" id="3.90.226.10:FF:000009">
    <property type="entry name" value="Carnitinyl-CoA dehydratase"/>
    <property type="match status" value="1"/>
</dbReference>
<organism evidence="4 5">
    <name type="scientific">Hypericibacter terrae</name>
    <dbReference type="NCBI Taxonomy" id="2602015"/>
    <lineage>
        <taxon>Bacteria</taxon>
        <taxon>Pseudomonadati</taxon>
        <taxon>Pseudomonadota</taxon>
        <taxon>Alphaproteobacteria</taxon>
        <taxon>Rhodospirillales</taxon>
        <taxon>Dongiaceae</taxon>
        <taxon>Hypericibacter</taxon>
    </lineage>
</organism>
<gene>
    <name evidence="4" type="ORF">FRZ44_29880</name>
</gene>
<dbReference type="Gene3D" id="3.90.226.10">
    <property type="entry name" value="2-enoyl-CoA Hydratase, Chain A, domain 1"/>
    <property type="match status" value="1"/>
</dbReference>
<dbReference type="InterPro" id="IPR014748">
    <property type="entry name" value="Enoyl-CoA_hydra_C"/>
</dbReference>
<sequence length="260" mass="26473">MTDILVTAEISGAIGTITIRRPKALNALNAAVATQLLDAVLRLSADKSVRVIMLTGEGDRAFVAGADINEFVGASPADALTLAARIKKVTDALIAAPKPVVAVVNGYALGGGLELALACDIRIAASTARLGLPEIKLGILPGGGGTVRLTKIAGSSVARMMTMTGEPITAERAYALGLVASVHAPEELAKAAAALAESLAALAPFALAQLKSSLNIAVDADTESALQAEIKAFALCYSTADQQEGAKAFLAKRKPIFTGN</sequence>
<evidence type="ECO:0000256" key="2">
    <source>
        <dbReference type="ARBA" id="ARBA00023239"/>
    </source>
</evidence>
<dbReference type="InterPro" id="IPR029045">
    <property type="entry name" value="ClpP/crotonase-like_dom_sf"/>
</dbReference>
<dbReference type="GO" id="GO:0016829">
    <property type="term" value="F:lyase activity"/>
    <property type="evidence" value="ECO:0007669"/>
    <property type="project" value="UniProtKB-KW"/>
</dbReference>
<proteinExistence type="inferred from homology"/>
<comment type="similarity">
    <text evidence="1 3">Belongs to the enoyl-CoA hydratase/isomerase family.</text>
</comment>
<dbReference type="AlphaFoldDB" id="A0A5J6MMD1"/>
<dbReference type="PANTHER" id="PTHR11941">
    <property type="entry name" value="ENOYL-COA HYDRATASE-RELATED"/>
    <property type="match status" value="1"/>
</dbReference>
<dbReference type="CDD" id="cd06558">
    <property type="entry name" value="crotonase-like"/>
    <property type="match status" value="1"/>
</dbReference>
<dbReference type="EMBL" id="CP042906">
    <property type="protein sequence ID" value="QEX17685.1"/>
    <property type="molecule type" value="Genomic_DNA"/>
</dbReference>
<dbReference type="GO" id="GO:0006635">
    <property type="term" value="P:fatty acid beta-oxidation"/>
    <property type="evidence" value="ECO:0007669"/>
    <property type="project" value="TreeGrafter"/>
</dbReference>
<dbReference type="Pfam" id="PF00378">
    <property type="entry name" value="ECH_1"/>
    <property type="match status" value="1"/>
</dbReference>
<evidence type="ECO:0000313" key="4">
    <source>
        <dbReference type="EMBL" id="QEX17685.1"/>
    </source>
</evidence>
<keyword evidence="2" id="KW-0456">Lyase</keyword>
<dbReference type="RefSeq" id="WP_151177920.1">
    <property type="nucleotide sequence ID" value="NZ_CP042906.1"/>
</dbReference>
<evidence type="ECO:0000256" key="3">
    <source>
        <dbReference type="RuleBase" id="RU003707"/>
    </source>
</evidence>
<dbReference type="PROSITE" id="PS00166">
    <property type="entry name" value="ENOYL_COA_HYDRATASE"/>
    <property type="match status" value="1"/>
</dbReference>
<dbReference type="InterPro" id="IPR001753">
    <property type="entry name" value="Enoyl-CoA_hydra/iso"/>
</dbReference>
<dbReference type="KEGG" id="htq:FRZ44_29880"/>